<evidence type="ECO:0000256" key="2">
    <source>
        <dbReference type="ARBA" id="ARBA00002364"/>
    </source>
</evidence>
<dbReference type="CDD" id="cd04905">
    <property type="entry name" value="ACT_CM-PDT"/>
    <property type="match status" value="1"/>
</dbReference>
<evidence type="ECO:0000256" key="17">
    <source>
        <dbReference type="SAM" id="MobiDB-lite"/>
    </source>
</evidence>
<dbReference type="Pfam" id="PF01842">
    <property type="entry name" value="ACT"/>
    <property type="match status" value="1"/>
</dbReference>
<dbReference type="AlphaFoldDB" id="A0A0W8G2D5"/>
<feature type="region of interest" description="Disordered" evidence="17">
    <location>
        <begin position="1"/>
        <end position="27"/>
    </location>
</feature>
<dbReference type="Gene3D" id="3.30.70.260">
    <property type="match status" value="1"/>
</dbReference>
<evidence type="ECO:0000256" key="10">
    <source>
        <dbReference type="ARBA" id="ARBA00023141"/>
    </source>
</evidence>
<dbReference type="InterPro" id="IPR001086">
    <property type="entry name" value="Preph_deHydtase"/>
</dbReference>
<dbReference type="PANTHER" id="PTHR21022">
    <property type="entry name" value="PREPHENATE DEHYDRATASE P PROTEIN"/>
    <property type="match status" value="1"/>
</dbReference>
<proteinExistence type="predicted"/>
<evidence type="ECO:0000256" key="11">
    <source>
        <dbReference type="ARBA" id="ARBA00023222"/>
    </source>
</evidence>
<dbReference type="Pfam" id="PF00800">
    <property type="entry name" value="PDT"/>
    <property type="match status" value="1"/>
</dbReference>
<dbReference type="GO" id="GO:0004106">
    <property type="term" value="F:chorismate mutase activity"/>
    <property type="evidence" value="ECO:0007669"/>
    <property type="project" value="UniProtKB-EC"/>
</dbReference>
<name>A0A0W8G2D5_9ZZZZ</name>
<dbReference type="PROSITE" id="PS51168">
    <property type="entry name" value="CHORISMATE_MUT_2"/>
    <property type="match status" value="1"/>
</dbReference>
<dbReference type="InterPro" id="IPR018528">
    <property type="entry name" value="Preph_deHydtase_CS"/>
</dbReference>
<keyword evidence="10" id="KW-0057">Aromatic amino acid biosynthesis</keyword>
<dbReference type="Gene3D" id="3.40.190.10">
    <property type="entry name" value="Periplasmic binding protein-like II"/>
    <property type="match status" value="2"/>
</dbReference>
<evidence type="ECO:0000256" key="9">
    <source>
        <dbReference type="ARBA" id="ARBA00022605"/>
    </source>
</evidence>
<evidence type="ECO:0000256" key="7">
    <source>
        <dbReference type="ARBA" id="ARBA00014401"/>
    </source>
</evidence>
<dbReference type="NCBIfam" id="NF008865">
    <property type="entry name" value="PRK11898.1"/>
    <property type="match status" value="1"/>
</dbReference>
<dbReference type="InterPro" id="IPR002912">
    <property type="entry name" value="ACT_dom"/>
</dbReference>
<evidence type="ECO:0000256" key="13">
    <source>
        <dbReference type="ARBA" id="ARBA00023239"/>
    </source>
</evidence>
<evidence type="ECO:0000256" key="5">
    <source>
        <dbReference type="ARBA" id="ARBA00004817"/>
    </source>
</evidence>
<comment type="pathway">
    <text evidence="4">Amino-acid biosynthesis; L-phenylalanine biosynthesis; phenylpyruvate from prephenate: step 1/1.</text>
</comment>
<dbReference type="InterPro" id="IPR002701">
    <property type="entry name" value="CM_II_prokaryot"/>
</dbReference>
<dbReference type="UniPathway" id="UPA00121">
    <property type="reaction ID" value="UER00345"/>
</dbReference>
<keyword evidence="13 21" id="KW-0456">Lyase</keyword>
<dbReference type="GO" id="GO:0009094">
    <property type="term" value="P:L-phenylalanine biosynthetic process"/>
    <property type="evidence" value="ECO:0007669"/>
    <property type="project" value="UniProtKB-UniPathway"/>
</dbReference>
<evidence type="ECO:0000256" key="12">
    <source>
        <dbReference type="ARBA" id="ARBA00023235"/>
    </source>
</evidence>
<dbReference type="PIRSF" id="PIRSF001500">
    <property type="entry name" value="Chor_mut_pdt_Ppr"/>
    <property type="match status" value="1"/>
</dbReference>
<sequence>MAAQSTATPKKPAASPKQNPAASSPEELEGFLAGVRRDIDAIDDQILALLNRRAAASLDVGRRKSGTHQAVFKPFREKEVLKRLVAENTGPLPAEHLRVIYREILSSSRRLQRPEKVVFLGPEGTFSHFAAMATLGRAGEFEPKPSIDDVFAAVASREADLGLVPLENSLQGTVGQSLDLFMRHDVFVQAEVYCKISHSLLSKATELARIKTVYSHPQPLAQCAGWLRANLPGARIIPTESTAAAALRILKTPTAAAIGHSRLGEMHNLNILAGHIEDLPDNWTRFLIIGPSDTKQENRDKTSILFNLPDKPGALHTVLEKLAGRDINITKLESRPFRGEKWKYVFFADLQCDLSRAEYARLLDDLRACTHSLRILGCYPAGPHIDVSGNTEVIEE</sequence>
<dbReference type="PANTHER" id="PTHR21022:SF19">
    <property type="entry name" value="PREPHENATE DEHYDRATASE-RELATED"/>
    <property type="match status" value="1"/>
</dbReference>
<dbReference type="InterPro" id="IPR008242">
    <property type="entry name" value="Chor_mutase/pphenate_deHydtase"/>
</dbReference>
<dbReference type="InterPro" id="IPR036263">
    <property type="entry name" value="Chorismate_II_sf"/>
</dbReference>
<evidence type="ECO:0000256" key="1">
    <source>
        <dbReference type="ARBA" id="ARBA00000824"/>
    </source>
</evidence>
<dbReference type="PROSITE" id="PS51671">
    <property type="entry name" value="ACT"/>
    <property type="match status" value="1"/>
</dbReference>
<organism evidence="21">
    <name type="scientific">hydrocarbon metagenome</name>
    <dbReference type="NCBI Taxonomy" id="938273"/>
    <lineage>
        <taxon>unclassified sequences</taxon>
        <taxon>metagenomes</taxon>
        <taxon>ecological metagenomes</taxon>
    </lineage>
</organism>
<evidence type="ECO:0000256" key="16">
    <source>
        <dbReference type="ARBA" id="ARBA00031520"/>
    </source>
</evidence>
<dbReference type="SUPFAM" id="SSF53850">
    <property type="entry name" value="Periplasmic binding protein-like II"/>
    <property type="match status" value="1"/>
</dbReference>
<dbReference type="EMBL" id="LNQE01000342">
    <property type="protein sequence ID" value="KUG27319.1"/>
    <property type="molecule type" value="Genomic_DNA"/>
</dbReference>
<dbReference type="Pfam" id="PF01817">
    <property type="entry name" value="CM_2"/>
    <property type="match status" value="1"/>
</dbReference>
<dbReference type="Gene3D" id="1.20.59.10">
    <property type="entry name" value="Chorismate mutase"/>
    <property type="match status" value="1"/>
</dbReference>
<evidence type="ECO:0000256" key="3">
    <source>
        <dbReference type="ARBA" id="ARBA00004496"/>
    </source>
</evidence>
<evidence type="ECO:0000256" key="15">
    <source>
        <dbReference type="ARBA" id="ARBA00031175"/>
    </source>
</evidence>
<keyword evidence="9" id="KW-0028">Amino-acid biosynthesis</keyword>
<gene>
    <name evidence="21" type="ORF">ASZ90_002848</name>
</gene>
<reference evidence="21" key="1">
    <citation type="journal article" date="2015" name="Proc. Natl. Acad. Sci. U.S.A.">
        <title>Networks of energetic and metabolic interactions define dynamics in microbial communities.</title>
        <authorList>
            <person name="Embree M."/>
            <person name="Liu J.K."/>
            <person name="Al-Bassam M.M."/>
            <person name="Zengler K."/>
        </authorList>
    </citation>
    <scope>NUCLEOTIDE SEQUENCE</scope>
</reference>
<comment type="catalytic activity">
    <reaction evidence="1">
        <text>chorismate = prephenate</text>
        <dbReference type="Rhea" id="RHEA:13897"/>
        <dbReference type="ChEBI" id="CHEBI:29748"/>
        <dbReference type="ChEBI" id="CHEBI:29934"/>
        <dbReference type="EC" id="5.4.99.5"/>
    </reaction>
</comment>
<dbReference type="CDD" id="cd13630">
    <property type="entry name" value="PBP2_PDT_1"/>
    <property type="match status" value="1"/>
</dbReference>
<dbReference type="EC" id="4.2.1.51" evidence="6"/>
<dbReference type="FunFam" id="3.40.190.10:FF:000029">
    <property type="entry name" value="Chorismate mutase/Prephenate dehydratase"/>
    <property type="match status" value="1"/>
</dbReference>
<dbReference type="InterPro" id="IPR036979">
    <property type="entry name" value="CM_dom_sf"/>
</dbReference>
<evidence type="ECO:0000259" key="19">
    <source>
        <dbReference type="PROSITE" id="PS51171"/>
    </source>
</evidence>
<comment type="function">
    <text evidence="2">Catalyzes the Claisen rearrangement of chorismate to prephenate and the decarboxylation/dehydration of prephenate to phenylpyruvate.</text>
</comment>
<dbReference type="SUPFAM" id="SSF48600">
    <property type="entry name" value="Chorismate mutase II"/>
    <property type="match status" value="1"/>
</dbReference>
<evidence type="ECO:0000256" key="14">
    <source>
        <dbReference type="ARBA" id="ARBA00023268"/>
    </source>
</evidence>
<dbReference type="InterPro" id="IPR045865">
    <property type="entry name" value="ACT-like_dom_sf"/>
</dbReference>
<dbReference type="UniPathway" id="UPA00120">
    <property type="reaction ID" value="UER00203"/>
</dbReference>
<dbReference type="GO" id="GO:0005737">
    <property type="term" value="C:cytoplasm"/>
    <property type="evidence" value="ECO:0007669"/>
    <property type="project" value="UniProtKB-SubCell"/>
</dbReference>
<keyword evidence="12 21" id="KW-0413">Isomerase</keyword>
<dbReference type="GO" id="GO:0046417">
    <property type="term" value="P:chorismate metabolic process"/>
    <property type="evidence" value="ECO:0007669"/>
    <property type="project" value="InterPro"/>
</dbReference>
<feature type="domain" description="Prephenate dehydratase" evidence="19">
    <location>
        <begin position="116"/>
        <end position="291"/>
    </location>
</feature>
<evidence type="ECO:0000259" key="20">
    <source>
        <dbReference type="PROSITE" id="PS51671"/>
    </source>
</evidence>
<evidence type="ECO:0000256" key="6">
    <source>
        <dbReference type="ARBA" id="ARBA00013147"/>
    </source>
</evidence>
<comment type="pathway">
    <text evidence="5">Metabolic intermediate biosynthesis; prephenate biosynthesis; prephenate from chorismate: step 1/1.</text>
</comment>
<comment type="subcellular location">
    <subcellularLocation>
        <location evidence="3">Cytoplasm</location>
    </subcellularLocation>
</comment>
<dbReference type="PROSITE" id="PS00858">
    <property type="entry name" value="PREPHENATE_DEHYDR_2"/>
    <property type="match status" value="1"/>
</dbReference>
<keyword evidence="11" id="KW-0584">Phenylalanine biosynthesis</keyword>
<comment type="caution">
    <text evidence="21">The sequence shown here is derived from an EMBL/GenBank/DDBJ whole genome shotgun (WGS) entry which is preliminary data.</text>
</comment>
<dbReference type="SUPFAM" id="SSF55021">
    <property type="entry name" value="ACT-like"/>
    <property type="match status" value="1"/>
</dbReference>
<dbReference type="SMART" id="SM00830">
    <property type="entry name" value="CM_2"/>
    <property type="match status" value="1"/>
</dbReference>
<evidence type="ECO:0000256" key="8">
    <source>
        <dbReference type="ARBA" id="ARBA00022490"/>
    </source>
</evidence>
<protein>
    <recommendedName>
        <fullName evidence="7">Bifunctional chorismate mutase/prephenate dehydratase</fullName>
        <ecNumber evidence="6">4.2.1.51</ecNumber>
    </recommendedName>
    <alternativeName>
        <fullName evidence="16">Chorismate mutase-prephenate dehydratase</fullName>
    </alternativeName>
    <alternativeName>
        <fullName evidence="15">p-protein</fullName>
    </alternativeName>
</protein>
<feature type="domain" description="ACT" evidence="20">
    <location>
        <begin position="303"/>
        <end position="380"/>
    </location>
</feature>
<evidence type="ECO:0000259" key="18">
    <source>
        <dbReference type="PROSITE" id="PS51168"/>
    </source>
</evidence>
<feature type="domain" description="Chorismate mutase" evidence="18">
    <location>
        <begin position="26"/>
        <end position="116"/>
    </location>
</feature>
<evidence type="ECO:0000256" key="4">
    <source>
        <dbReference type="ARBA" id="ARBA00004741"/>
    </source>
</evidence>
<keyword evidence="14" id="KW-0511">Multifunctional enzyme</keyword>
<dbReference type="PROSITE" id="PS51171">
    <property type="entry name" value="PREPHENATE_DEHYDR_3"/>
    <property type="match status" value="1"/>
</dbReference>
<keyword evidence="8" id="KW-0963">Cytoplasm</keyword>
<dbReference type="GO" id="GO:0004664">
    <property type="term" value="F:prephenate dehydratase activity"/>
    <property type="evidence" value="ECO:0007669"/>
    <property type="project" value="UniProtKB-EC"/>
</dbReference>
<accession>A0A0W8G2D5</accession>
<evidence type="ECO:0000313" key="21">
    <source>
        <dbReference type="EMBL" id="KUG27319.1"/>
    </source>
</evidence>